<feature type="compositionally biased region" description="Low complexity" evidence="1">
    <location>
        <begin position="301"/>
        <end position="318"/>
    </location>
</feature>
<feature type="compositionally biased region" description="Basic and acidic residues" evidence="1">
    <location>
        <begin position="1"/>
        <end position="33"/>
    </location>
</feature>
<dbReference type="InterPro" id="IPR000938">
    <property type="entry name" value="CAP-Gly_domain"/>
</dbReference>
<dbReference type="PROSITE" id="PS50245">
    <property type="entry name" value="CAP_GLY_2"/>
    <property type="match status" value="1"/>
</dbReference>
<keyword evidence="3" id="KW-1185">Reference proteome</keyword>
<dbReference type="Proteomes" id="UP000694888">
    <property type="component" value="Unplaced"/>
</dbReference>
<feature type="region of interest" description="Disordered" evidence="1">
    <location>
        <begin position="1"/>
        <end position="419"/>
    </location>
</feature>
<feature type="region of interest" description="Disordered" evidence="1">
    <location>
        <begin position="559"/>
        <end position="610"/>
    </location>
</feature>
<dbReference type="SMART" id="SM01052">
    <property type="entry name" value="CAP_GLY"/>
    <property type="match status" value="1"/>
</dbReference>
<evidence type="ECO:0000259" key="2">
    <source>
        <dbReference type="PROSITE" id="PS50245"/>
    </source>
</evidence>
<dbReference type="Gene3D" id="2.30.30.190">
    <property type="entry name" value="CAP Gly-rich-like domain"/>
    <property type="match status" value="1"/>
</dbReference>
<dbReference type="PROSITE" id="PS00845">
    <property type="entry name" value="CAP_GLY_1"/>
    <property type="match status" value="1"/>
</dbReference>
<gene>
    <name evidence="4" type="primary">LOC101863469</name>
</gene>
<feature type="compositionally biased region" description="Basic and acidic residues" evidence="1">
    <location>
        <begin position="376"/>
        <end position="387"/>
    </location>
</feature>
<dbReference type="Pfam" id="PF01302">
    <property type="entry name" value="CAP_GLY"/>
    <property type="match status" value="1"/>
</dbReference>
<dbReference type="SUPFAM" id="SSF74924">
    <property type="entry name" value="Cap-Gly domain"/>
    <property type="match status" value="1"/>
</dbReference>
<sequence length="610" mass="64776">MRTLLEEQQSRPLLRRDTEESHEVEDVLGEEQKSGGGGGAGDVVRRKLDPEADAGSLDSDDFADMEGEQGPASGKGNKLGLNMTPSSTADSLADTHGKGYTASMTSSGYGSQAVSTLTLSSEDSASIKSMEENMEPSAGGTQQQQPRRKLHSAENTMDSDEMDGDKSGDLPLDEDMDSVQAEADSSDYTLKQDSASSPLNSPDVSTSEATVNDSTEEGRRAEEEKECEKKVAVAAVGDTDLLIVEEGDKGVTEEEEEEEEEEGGVVTEGENDLYSVNAMEELEKLGEGGNVAEEEEDSEEAVGPTATSNASSSSSGSDGEAGKPTAATTANTAPLPIINTPENNKSANKQTHVVIKSSPSPTPMTHGATTAQKQGGGERSHPSGDHHQHAKTTMMTPPPGNKGKKSSLTPNKRRGSWVKPRPMSMVVSPETESLTLAWQEEMSPCGDGMCLDEHSTYNEDALSECSFGSRADLDRLHEGPVPSWIQDGESVTVTSSRGFPKTGTVRFVGSVQFAHGVWVGVELDQPEGKNDGAVKGIRYFQCRPRHGVFVRPDKLVWDKKRKNSRKGANPLNRRSMPGLSGSVGNLVAGGGNSSSGSYMRSTAASSLKRK</sequence>
<feature type="compositionally biased region" description="Acidic residues" evidence="1">
    <location>
        <begin position="253"/>
        <end position="263"/>
    </location>
</feature>
<feature type="compositionally biased region" description="Polar residues" evidence="1">
    <location>
        <begin position="186"/>
        <end position="213"/>
    </location>
</feature>
<accession>A0ABM1AC86</accession>
<feature type="compositionally biased region" description="Polar residues" evidence="1">
    <location>
        <begin position="340"/>
        <end position="351"/>
    </location>
</feature>
<dbReference type="GeneID" id="101863469"/>
<feature type="compositionally biased region" description="Basic and acidic residues" evidence="1">
    <location>
        <begin position="216"/>
        <end position="231"/>
    </location>
</feature>
<evidence type="ECO:0000256" key="1">
    <source>
        <dbReference type="SAM" id="MobiDB-lite"/>
    </source>
</evidence>
<name>A0ABM1AC86_APLCA</name>
<protein>
    <submittedName>
        <fullName evidence="4">Centrosome-associated protein 350</fullName>
    </submittedName>
</protein>
<feature type="compositionally biased region" description="Polar residues" evidence="1">
    <location>
        <begin position="102"/>
        <end position="127"/>
    </location>
</feature>
<evidence type="ECO:0000313" key="3">
    <source>
        <dbReference type="Proteomes" id="UP000694888"/>
    </source>
</evidence>
<dbReference type="InterPro" id="IPR036859">
    <property type="entry name" value="CAP-Gly_dom_sf"/>
</dbReference>
<dbReference type="PANTHER" id="PTHR18916">
    <property type="entry name" value="DYNACTIN 1-RELATED MICROTUBULE-BINDING"/>
    <property type="match status" value="1"/>
</dbReference>
<feature type="compositionally biased region" description="Acidic residues" evidence="1">
    <location>
        <begin position="58"/>
        <end position="67"/>
    </location>
</feature>
<organism evidence="3 4">
    <name type="scientific">Aplysia californica</name>
    <name type="common">California sea hare</name>
    <dbReference type="NCBI Taxonomy" id="6500"/>
    <lineage>
        <taxon>Eukaryota</taxon>
        <taxon>Metazoa</taxon>
        <taxon>Spiralia</taxon>
        <taxon>Lophotrochozoa</taxon>
        <taxon>Mollusca</taxon>
        <taxon>Gastropoda</taxon>
        <taxon>Heterobranchia</taxon>
        <taxon>Euthyneura</taxon>
        <taxon>Tectipleura</taxon>
        <taxon>Aplysiida</taxon>
        <taxon>Aplysioidea</taxon>
        <taxon>Aplysiidae</taxon>
        <taxon>Aplysia</taxon>
    </lineage>
</organism>
<evidence type="ECO:0000313" key="4">
    <source>
        <dbReference type="RefSeq" id="XP_012944939.1"/>
    </source>
</evidence>
<feature type="domain" description="CAP-Gly" evidence="2">
    <location>
        <begin position="509"/>
        <end position="551"/>
    </location>
</feature>
<feature type="compositionally biased region" description="Polar residues" evidence="1">
    <location>
        <begin position="594"/>
        <end position="610"/>
    </location>
</feature>
<dbReference type="RefSeq" id="XP_012944939.1">
    <property type="nucleotide sequence ID" value="XM_013089485.2"/>
</dbReference>
<reference evidence="4" key="1">
    <citation type="submission" date="2025-08" db="UniProtKB">
        <authorList>
            <consortium name="RefSeq"/>
        </authorList>
    </citation>
    <scope>IDENTIFICATION</scope>
</reference>
<proteinExistence type="predicted"/>